<keyword evidence="2" id="KW-1185">Reference proteome</keyword>
<dbReference type="Proteomes" id="UP000799537">
    <property type="component" value="Unassembled WGS sequence"/>
</dbReference>
<dbReference type="InterPro" id="IPR052895">
    <property type="entry name" value="HetReg/Transcr_Mod"/>
</dbReference>
<dbReference type="PANTHER" id="PTHR24148:SF82">
    <property type="entry name" value="HETEROKARYON INCOMPATIBILITY DOMAIN-CONTAINING PROTEIN"/>
    <property type="match status" value="1"/>
</dbReference>
<dbReference type="RefSeq" id="XP_033667018.1">
    <property type="nucleotide sequence ID" value="XM_033813013.1"/>
</dbReference>
<evidence type="ECO:0000313" key="2">
    <source>
        <dbReference type="Proteomes" id="UP000799537"/>
    </source>
</evidence>
<protein>
    <recommendedName>
        <fullName evidence="3">Heterokaryon incompatibility domain-containing protein</fullName>
    </recommendedName>
</protein>
<sequence length="264" mass="29938">MATLVWLGCSTPNSTAAVEVLHSLALLARQHNAFAGMERNDFGPFVFEKQPSGASVFIRDEDMLMAELDSDRKCSTACLSRKPGKSDETIFQFKNFELWCEIDGMFSNSYFQRTWIEREVAKAPHVKICRGPHIISWSLFTSAFVGRSLLLFHPQHPGLRFTGSLQTVMDARQRWRTPEHGTTLAGALVALTYSKETRKHDHIYAAYAMSKYTIEWLETSGHNLDIEELMLRTSCACIQETDDLYHLGQWCHQSEGDEPSHMGA</sequence>
<proteinExistence type="predicted"/>
<gene>
    <name evidence="1" type="ORF">M409DRAFT_55467</name>
</gene>
<dbReference type="AlphaFoldDB" id="A0A6A6CK94"/>
<dbReference type="GeneID" id="54566285"/>
<evidence type="ECO:0000313" key="1">
    <source>
        <dbReference type="EMBL" id="KAF2166129.1"/>
    </source>
</evidence>
<organism evidence="1 2">
    <name type="scientific">Zasmidium cellare ATCC 36951</name>
    <dbReference type="NCBI Taxonomy" id="1080233"/>
    <lineage>
        <taxon>Eukaryota</taxon>
        <taxon>Fungi</taxon>
        <taxon>Dikarya</taxon>
        <taxon>Ascomycota</taxon>
        <taxon>Pezizomycotina</taxon>
        <taxon>Dothideomycetes</taxon>
        <taxon>Dothideomycetidae</taxon>
        <taxon>Mycosphaerellales</taxon>
        <taxon>Mycosphaerellaceae</taxon>
        <taxon>Zasmidium</taxon>
    </lineage>
</organism>
<accession>A0A6A6CK94</accession>
<evidence type="ECO:0008006" key="3">
    <source>
        <dbReference type="Google" id="ProtNLM"/>
    </source>
</evidence>
<dbReference type="OrthoDB" id="3553147at2759"/>
<reference evidence="1" key="1">
    <citation type="journal article" date="2020" name="Stud. Mycol.">
        <title>101 Dothideomycetes genomes: a test case for predicting lifestyles and emergence of pathogens.</title>
        <authorList>
            <person name="Haridas S."/>
            <person name="Albert R."/>
            <person name="Binder M."/>
            <person name="Bloem J."/>
            <person name="Labutti K."/>
            <person name="Salamov A."/>
            <person name="Andreopoulos B."/>
            <person name="Baker S."/>
            <person name="Barry K."/>
            <person name="Bills G."/>
            <person name="Bluhm B."/>
            <person name="Cannon C."/>
            <person name="Castanera R."/>
            <person name="Culley D."/>
            <person name="Daum C."/>
            <person name="Ezra D."/>
            <person name="Gonzalez J."/>
            <person name="Henrissat B."/>
            <person name="Kuo A."/>
            <person name="Liang C."/>
            <person name="Lipzen A."/>
            <person name="Lutzoni F."/>
            <person name="Magnuson J."/>
            <person name="Mondo S."/>
            <person name="Nolan M."/>
            <person name="Ohm R."/>
            <person name="Pangilinan J."/>
            <person name="Park H.-J."/>
            <person name="Ramirez L."/>
            <person name="Alfaro M."/>
            <person name="Sun H."/>
            <person name="Tritt A."/>
            <person name="Yoshinaga Y."/>
            <person name="Zwiers L.-H."/>
            <person name="Turgeon B."/>
            <person name="Goodwin S."/>
            <person name="Spatafora J."/>
            <person name="Crous P."/>
            <person name="Grigoriev I."/>
        </authorList>
    </citation>
    <scope>NUCLEOTIDE SEQUENCE</scope>
    <source>
        <strain evidence="1">ATCC 36951</strain>
    </source>
</reference>
<name>A0A6A6CK94_ZASCE</name>
<dbReference type="EMBL" id="ML993598">
    <property type="protein sequence ID" value="KAF2166129.1"/>
    <property type="molecule type" value="Genomic_DNA"/>
</dbReference>
<dbReference type="PANTHER" id="PTHR24148">
    <property type="entry name" value="ANKYRIN REPEAT DOMAIN-CONTAINING PROTEIN 39 HOMOLOG-RELATED"/>
    <property type="match status" value="1"/>
</dbReference>